<proteinExistence type="predicted"/>
<feature type="compositionally biased region" description="Low complexity" evidence="1">
    <location>
        <begin position="52"/>
        <end position="63"/>
    </location>
</feature>
<evidence type="ECO:0000256" key="2">
    <source>
        <dbReference type="SAM" id="SignalP"/>
    </source>
</evidence>
<protein>
    <recommendedName>
        <fullName evidence="5">PBS lyase HEAT domain protein repeat-containing protein</fullName>
    </recommendedName>
</protein>
<feature type="chain" id="PRO_5003034503" description="PBS lyase HEAT domain protein repeat-containing protein" evidence="2">
    <location>
        <begin position="46"/>
        <end position="785"/>
    </location>
</feature>
<dbReference type="STRING" id="530564.Psta_0384"/>
<feature type="region of interest" description="Disordered" evidence="1">
    <location>
        <begin position="51"/>
        <end position="99"/>
    </location>
</feature>
<dbReference type="AlphaFoldDB" id="D2R2G5"/>
<dbReference type="SUPFAM" id="SSF48371">
    <property type="entry name" value="ARM repeat"/>
    <property type="match status" value="1"/>
</dbReference>
<evidence type="ECO:0000313" key="4">
    <source>
        <dbReference type="Proteomes" id="UP000001887"/>
    </source>
</evidence>
<gene>
    <name evidence="3" type="ordered locus">Psta_0384</name>
</gene>
<dbReference type="EMBL" id="CP001848">
    <property type="protein sequence ID" value="ADB15074.1"/>
    <property type="molecule type" value="Genomic_DNA"/>
</dbReference>
<dbReference type="InterPro" id="IPR011989">
    <property type="entry name" value="ARM-like"/>
</dbReference>
<keyword evidence="2" id="KW-0732">Signal</keyword>
<organism evidence="3 4">
    <name type="scientific">Pirellula staleyi (strain ATCC 27377 / DSM 6068 / ICPB 4128)</name>
    <name type="common">Pirella staleyi</name>
    <dbReference type="NCBI Taxonomy" id="530564"/>
    <lineage>
        <taxon>Bacteria</taxon>
        <taxon>Pseudomonadati</taxon>
        <taxon>Planctomycetota</taxon>
        <taxon>Planctomycetia</taxon>
        <taxon>Pirellulales</taxon>
        <taxon>Pirellulaceae</taxon>
        <taxon>Pirellula</taxon>
    </lineage>
</organism>
<dbReference type="Proteomes" id="UP000001887">
    <property type="component" value="Chromosome"/>
</dbReference>
<dbReference type="eggNOG" id="COG1413">
    <property type="taxonomic scope" value="Bacteria"/>
</dbReference>
<dbReference type="HOGENOM" id="CLU_357091_0_0_0"/>
<accession>D2R2G5</accession>
<keyword evidence="4" id="KW-1185">Reference proteome</keyword>
<feature type="signal peptide" evidence="2">
    <location>
        <begin position="1"/>
        <end position="45"/>
    </location>
</feature>
<evidence type="ECO:0000256" key="1">
    <source>
        <dbReference type="SAM" id="MobiDB-lite"/>
    </source>
</evidence>
<dbReference type="eggNOG" id="COG0745">
    <property type="taxonomic scope" value="Bacteria"/>
</dbReference>
<dbReference type="Gene3D" id="1.25.10.10">
    <property type="entry name" value="Leucine-rich Repeat Variant"/>
    <property type="match status" value="1"/>
</dbReference>
<evidence type="ECO:0008006" key="5">
    <source>
        <dbReference type="Google" id="ProtNLM"/>
    </source>
</evidence>
<dbReference type="Pfam" id="PF13646">
    <property type="entry name" value="HEAT_2"/>
    <property type="match status" value="1"/>
</dbReference>
<name>D2R2G5_PIRSD</name>
<dbReference type="KEGG" id="psl:Psta_0384"/>
<reference evidence="3 4" key="1">
    <citation type="journal article" date="2009" name="Stand. Genomic Sci.">
        <title>Complete genome sequence of Pirellula staleyi type strain (ATCC 27377).</title>
        <authorList>
            <person name="Clum A."/>
            <person name="Tindall B.J."/>
            <person name="Sikorski J."/>
            <person name="Ivanova N."/>
            <person name="Mavrommatis K."/>
            <person name="Lucas S."/>
            <person name="Glavina del Rio T."/>
            <person name="Nolan M."/>
            <person name="Chen F."/>
            <person name="Tice H."/>
            <person name="Pitluck S."/>
            <person name="Cheng J.F."/>
            <person name="Chertkov O."/>
            <person name="Brettin T."/>
            <person name="Han C."/>
            <person name="Detter J.C."/>
            <person name="Kuske C."/>
            <person name="Bruce D."/>
            <person name="Goodwin L."/>
            <person name="Ovchinikova G."/>
            <person name="Pati A."/>
            <person name="Mikhailova N."/>
            <person name="Chen A."/>
            <person name="Palaniappan K."/>
            <person name="Land M."/>
            <person name="Hauser L."/>
            <person name="Chang Y.J."/>
            <person name="Jeffries C.D."/>
            <person name="Chain P."/>
            <person name="Rohde M."/>
            <person name="Goker M."/>
            <person name="Bristow J."/>
            <person name="Eisen J.A."/>
            <person name="Markowitz V."/>
            <person name="Hugenholtz P."/>
            <person name="Kyrpides N.C."/>
            <person name="Klenk H.P."/>
            <person name="Lapidus A."/>
        </authorList>
    </citation>
    <scope>NUCLEOTIDE SEQUENCE [LARGE SCALE GENOMIC DNA]</scope>
    <source>
        <strain evidence="4">ATCC 27377 / DSM 6068 / ICPB 4128</strain>
    </source>
</reference>
<sequence precursor="true">MTVIIPTTTNRRFAARARKAQLLSKRAPFCAVVALLVALATGAYAQDPFDTPSAGGAPMPGAGDPFGAGGGTTKPAGEKKADESPIDEPPVIQQLRDSKPDTATKLLEAAHAVLLYGRPDESKRYLSQLLGAKLPEAQFAEAAKEVGSAVLLRLASDPAIQPEGKQAADMAFAAGAKVAADPALIATMIPLLASDSPVDQRRALSQLADAGPNVVAPLLKWLADPAKKNDAKYIRAALTRLATDTEEPLLAALQHPNDSVREQVILTLGMMKSQRAVPQLVGIVGRDENQTDTQAAAACLRRIIGSSPSRAEAAKYLRQEIAELFAGMFPIAADPDGNVPHWTLDAKTGNLNVAPLPRSDAALQLATILADDLAAIDSESLSAKKLQLITALEQAKIASGYQQGLDLNLPAVKQALDADVLLVEQSLTEAMAMKRPLAAVALCEVLGQKNETVLQGSGGSKRALAEALTSTDRRVRLAATLAILKIQPQQRFAGSSYFILALQELLATTGDRRVLIAHPRAVEGQSLVGFMKELSFDAESATTGKRILESAVQNPDYEMLLISTSIDQPPVVELVQWLRRDYRTAGLPIGVMARNEELDELRERFADDKLVHVMPHILEVGHASFEIDRMITRMGRAYVTRDERMQLARTATKALAPMLASSTLIDRFELRRLEQPLLEAITRSTLSPQAIDLLGILATPKAQLSLVEFASEPSHAAEARDRAAKAFAAARKSRGLLLTQARILEQYAIYNASETQSKETQAILGSILDAIEDTPVTPTSTTSSK</sequence>
<evidence type="ECO:0000313" key="3">
    <source>
        <dbReference type="EMBL" id="ADB15074.1"/>
    </source>
</evidence>
<dbReference type="InterPro" id="IPR016024">
    <property type="entry name" value="ARM-type_fold"/>
</dbReference>